<dbReference type="EMBL" id="CP036272">
    <property type="protein sequence ID" value="QDT60575.1"/>
    <property type="molecule type" value="Genomic_DNA"/>
</dbReference>
<proteinExistence type="predicted"/>
<reference evidence="2 3" key="1">
    <citation type="submission" date="2019-02" db="EMBL/GenBank/DDBJ databases">
        <title>Deep-cultivation of Planctomycetes and their phenomic and genomic characterization uncovers novel biology.</title>
        <authorList>
            <person name="Wiegand S."/>
            <person name="Jogler M."/>
            <person name="Boedeker C."/>
            <person name="Pinto D."/>
            <person name="Vollmers J."/>
            <person name="Rivas-Marin E."/>
            <person name="Kohn T."/>
            <person name="Peeters S.H."/>
            <person name="Heuer A."/>
            <person name="Rast P."/>
            <person name="Oberbeckmann S."/>
            <person name="Bunk B."/>
            <person name="Jeske O."/>
            <person name="Meyerdierks A."/>
            <person name="Storesund J.E."/>
            <person name="Kallscheuer N."/>
            <person name="Luecker S."/>
            <person name="Lage O.M."/>
            <person name="Pohl T."/>
            <person name="Merkel B.J."/>
            <person name="Hornburger P."/>
            <person name="Mueller R.-W."/>
            <person name="Bruemmer F."/>
            <person name="Labrenz M."/>
            <person name="Spormann A.M."/>
            <person name="Op den Camp H."/>
            <person name="Overmann J."/>
            <person name="Amann R."/>
            <person name="Jetten M.S.M."/>
            <person name="Mascher T."/>
            <person name="Medema M.H."/>
            <person name="Devos D.P."/>
            <person name="Kaster A.-K."/>
            <person name="Ovreas L."/>
            <person name="Rohde M."/>
            <person name="Galperin M.Y."/>
            <person name="Jogler C."/>
        </authorList>
    </citation>
    <scope>NUCLEOTIDE SEQUENCE [LARGE SCALE GENOMIC DNA]</scope>
    <source>
        <strain evidence="2 3">SV_7m_r</strain>
    </source>
</reference>
<keyword evidence="3" id="KW-1185">Reference proteome</keyword>
<evidence type="ECO:0000313" key="3">
    <source>
        <dbReference type="Proteomes" id="UP000315003"/>
    </source>
</evidence>
<sequence length="148" mass="17017">MTIIKRKVDFKLKARSRKTIKPAGENDPADKPKRRGKIPRVSRLMALAIRFDEMIRSGEAKDATELAILYDVTQPRMSQIRALSLLAPDIQEALLNLPQETNGRSPIHEKLLRPICSEIQFDRQREMWEDIRSNQSDPSPLSIVTQDR</sequence>
<dbReference type="Proteomes" id="UP000315003">
    <property type="component" value="Chromosome"/>
</dbReference>
<organism evidence="2 3">
    <name type="scientific">Stieleria bergensis</name>
    <dbReference type="NCBI Taxonomy" id="2528025"/>
    <lineage>
        <taxon>Bacteria</taxon>
        <taxon>Pseudomonadati</taxon>
        <taxon>Planctomycetota</taxon>
        <taxon>Planctomycetia</taxon>
        <taxon>Pirellulales</taxon>
        <taxon>Pirellulaceae</taxon>
        <taxon>Stieleria</taxon>
    </lineage>
</organism>
<dbReference type="AlphaFoldDB" id="A0A517SWQ7"/>
<feature type="region of interest" description="Disordered" evidence="1">
    <location>
        <begin position="15"/>
        <end position="37"/>
    </location>
</feature>
<name>A0A517SWQ7_9BACT</name>
<evidence type="ECO:0008006" key="4">
    <source>
        <dbReference type="Google" id="ProtNLM"/>
    </source>
</evidence>
<evidence type="ECO:0000256" key="1">
    <source>
        <dbReference type="SAM" id="MobiDB-lite"/>
    </source>
</evidence>
<protein>
    <recommendedName>
        <fullName evidence="4">ParB/Spo0J HTH domain-containing protein</fullName>
    </recommendedName>
</protein>
<gene>
    <name evidence="2" type="ORF">SV7mr_30990</name>
</gene>
<evidence type="ECO:0000313" key="2">
    <source>
        <dbReference type="EMBL" id="QDT60575.1"/>
    </source>
</evidence>
<accession>A0A517SWQ7</accession>
<dbReference type="RefSeq" id="WP_419187399.1">
    <property type="nucleotide sequence ID" value="NZ_CP036272.1"/>
</dbReference>